<dbReference type="InterPro" id="IPR050832">
    <property type="entry name" value="Bact_Acetyltransf"/>
</dbReference>
<name>A0A2Z4Z744_9PSED</name>
<evidence type="ECO:0000313" key="4">
    <source>
        <dbReference type="EMBL" id="AXA59431.1"/>
    </source>
</evidence>
<evidence type="ECO:0000256" key="1">
    <source>
        <dbReference type="ARBA" id="ARBA00022679"/>
    </source>
</evidence>
<sequence>MRHVVIRPFRSTDSVSTCELFRRVYGDHYVSPDVYMPQVICQHNLLGRWHSWVAVTDGRVVGHAALCRHGPVAQDAELALVAVDPELQGRQIASRLGRQLVDGSQALGLARLSIKQVTSHPYSQRLAQRLGFHDVGLLPDFVPSPFAMDQAETIVIGCQIVSGHLRPLSERQWPAQYQWLMAPLASQFGTRIDESPAGVQPLRISHLPGRVDIVAERVDAGLVEQLRRLPVHWPLSVRLGLGRHFNTDCRLLMTAGFFFTGIMPIDTAQDWQALFHRVAQPSRLSLHSAPMQRLHDDWQARAQAWKDTQASSAA</sequence>
<keyword evidence="2" id="KW-0012">Acyltransferase</keyword>
<protein>
    <submittedName>
        <fullName evidence="4">GNAT family N-acetyltransferase</fullName>
    </submittedName>
</protein>
<feature type="domain" description="N-acetyltransferase" evidence="3">
    <location>
        <begin position="4"/>
        <end position="153"/>
    </location>
</feature>
<dbReference type="SUPFAM" id="SSF55729">
    <property type="entry name" value="Acyl-CoA N-acyltransferases (Nat)"/>
    <property type="match status" value="1"/>
</dbReference>
<accession>A0A2Z4Z744</accession>
<evidence type="ECO:0000256" key="2">
    <source>
        <dbReference type="ARBA" id="ARBA00023315"/>
    </source>
</evidence>
<evidence type="ECO:0000259" key="3">
    <source>
        <dbReference type="PROSITE" id="PS51186"/>
    </source>
</evidence>
<dbReference type="CDD" id="cd04301">
    <property type="entry name" value="NAT_SF"/>
    <property type="match status" value="1"/>
</dbReference>
<gene>
    <name evidence="4" type="ORF">CEQ51_04885</name>
</gene>
<keyword evidence="5" id="KW-1185">Reference proteome</keyword>
<dbReference type="Gene3D" id="3.40.630.30">
    <property type="match status" value="1"/>
</dbReference>
<dbReference type="InterPro" id="IPR016181">
    <property type="entry name" value="Acyl_CoA_acyltransferase"/>
</dbReference>
<dbReference type="GO" id="GO:0016747">
    <property type="term" value="F:acyltransferase activity, transferring groups other than amino-acyl groups"/>
    <property type="evidence" value="ECO:0007669"/>
    <property type="project" value="InterPro"/>
</dbReference>
<dbReference type="AlphaFoldDB" id="A0A2Z4Z744"/>
<dbReference type="RefSeq" id="WP_208666588.1">
    <property type="nucleotide sequence ID" value="NZ_CP158812.1"/>
</dbReference>
<dbReference type="Proteomes" id="UP000251666">
    <property type="component" value="Chromosome"/>
</dbReference>
<dbReference type="KEGG" id="pthv:CE140_05575"/>
<evidence type="ECO:0000313" key="5">
    <source>
        <dbReference type="Proteomes" id="UP000251666"/>
    </source>
</evidence>
<dbReference type="PANTHER" id="PTHR43877">
    <property type="entry name" value="AMINOALKYLPHOSPHONATE N-ACETYLTRANSFERASE-RELATED-RELATED"/>
    <property type="match status" value="1"/>
</dbReference>
<organism evidence="4 5">
    <name type="scientific">Pseudomonas thivervalensis</name>
    <dbReference type="NCBI Taxonomy" id="86265"/>
    <lineage>
        <taxon>Bacteria</taxon>
        <taxon>Pseudomonadati</taxon>
        <taxon>Pseudomonadota</taxon>
        <taxon>Gammaproteobacteria</taxon>
        <taxon>Pseudomonadales</taxon>
        <taxon>Pseudomonadaceae</taxon>
        <taxon>Pseudomonas</taxon>
    </lineage>
</organism>
<keyword evidence="1 4" id="KW-0808">Transferase</keyword>
<dbReference type="Pfam" id="PF00583">
    <property type="entry name" value="Acetyltransf_1"/>
    <property type="match status" value="1"/>
</dbReference>
<dbReference type="PROSITE" id="PS51186">
    <property type="entry name" value="GNAT"/>
    <property type="match status" value="1"/>
</dbReference>
<dbReference type="InterPro" id="IPR000182">
    <property type="entry name" value="GNAT_dom"/>
</dbReference>
<dbReference type="EMBL" id="CP022202">
    <property type="protein sequence ID" value="AXA59431.1"/>
    <property type="molecule type" value="Genomic_DNA"/>
</dbReference>
<reference evidence="5" key="1">
    <citation type="journal article" date="2021" name="Front. Microbiol.">
        <title>Genomic Analysis of the 1-Aminocyclopropane-1-Carboxylate Deaminase-Producing Pseudomonas thivervalensis SC5 Reveals Its Multifaceted Roles in Soil and in Beneficial Interactions With Plants.</title>
        <authorList>
            <person name="Nascimento F.X."/>
            <person name="Uron P."/>
            <person name="Glick B.R."/>
            <person name="Giachini A."/>
            <person name="Rossi M.J."/>
        </authorList>
    </citation>
    <scope>NUCLEOTIDE SEQUENCE [LARGE SCALE GENOMIC DNA]</scope>
    <source>
        <strain evidence="5">PLM3</strain>
    </source>
</reference>
<proteinExistence type="predicted"/>